<dbReference type="EMBL" id="VSSQ01003981">
    <property type="protein sequence ID" value="MPM23224.1"/>
    <property type="molecule type" value="Genomic_DNA"/>
</dbReference>
<gene>
    <name evidence="1" type="ORF">SDC9_69689</name>
</gene>
<comment type="caution">
    <text evidence="1">The sequence shown here is derived from an EMBL/GenBank/DDBJ whole genome shotgun (WGS) entry which is preliminary data.</text>
</comment>
<dbReference type="SUPFAM" id="SSF53254">
    <property type="entry name" value="Phosphoglycerate mutase-like"/>
    <property type="match status" value="1"/>
</dbReference>
<accession>A0A644YAR5</accession>
<protein>
    <recommendedName>
        <fullName evidence="2">2,3-bisphosphoglycerate-dependent phosphoglycerate mutase</fullName>
    </recommendedName>
</protein>
<reference evidence="1" key="1">
    <citation type="submission" date="2019-08" db="EMBL/GenBank/DDBJ databases">
        <authorList>
            <person name="Kucharzyk K."/>
            <person name="Murdoch R.W."/>
            <person name="Higgins S."/>
            <person name="Loffler F."/>
        </authorList>
    </citation>
    <scope>NUCLEOTIDE SEQUENCE</scope>
</reference>
<sequence>METDAELIIRMRKSLEELYPKHLGQRIILVSHGGMLRNFLESLGKYPKEKLGPGAFKNAGYIVVDFDGKDFLLKEVQGLKN</sequence>
<dbReference type="InterPro" id="IPR013078">
    <property type="entry name" value="His_Pase_superF_clade-1"/>
</dbReference>
<name>A0A644YAR5_9ZZZZ</name>
<dbReference type="Pfam" id="PF00300">
    <property type="entry name" value="His_Phos_1"/>
    <property type="match status" value="1"/>
</dbReference>
<evidence type="ECO:0000313" key="1">
    <source>
        <dbReference type="EMBL" id="MPM23224.1"/>
    </source>
</evidence>
<proteinExistence type="predicted"/>
<dbReference type="AlphaFoldDB" id="A0A644YAR5"/>
<organism evidence="1">
    <name type="scientific">bioreactor metagenome</name>
    <dbReference type="NCBI Taxonomy" id="1076179"/>
    <lineage>
        <taxon>unclassified sequences</taxon>
        <taxon>metagenomes</taxon>
        <taxon>ecological metagenomes</taxon>
    </lineage>
</organism>
<evidence type="ECO:0008006" key="2">
    <source>
        <dbReference type="Google" id="ProtNLM"/>
    </source>
</evidence>
<dbReference type="Gene3D" id="3.40.50.1240">
    <property type="entry name" value="Phosphoglycerate mutase-like"/>
    <property type="match status" value="1"/>
</dbReference>
<dbReference type="InterPro" id="IPR029033">
    <property type="entry name" value="His_PPase_superfam"/>
</dbReference>